<comment type="similarity">
    <text evidence="1">Belongs to the peptidase C48 family.</text>
</comment>
<dbReference type="AlphaFoldDB" id="A0A7J6H6Y4"/>
<keyword evidence="3" id="KW-0378">Hydrolase</keyword>
<dbReference type="EMBL" id="JAATIQ010000061">
    <property type="protein sequence ID" value="KAF4391004.1"/>
    <property type="molecule type" value="Genomic_DNA"/>
</dbReference>
<dbReference type="InterPro" id="IPR003653">
    <property type="entry name" value="Peptidase_C48_C"/>
</dbReference>
<comment type="caution">
    <text evidence="5">The sequence shown here is derived from an EMBL/GenBank/DDBJ whole genome shotgun (WGS) entry which is preliminary data.</text>
</comment>
<gene>
    <name evidence="5" type="ORF">G4B88_030682</name>
</gene>
<sequence length="96" mass="11186">MKPSTTNVNVDPLRLVDEKLLHSFRNWLVGTIGNKYPRDVFTGLCGVACGDCGMYVIEHIEHKLLDLPFDGVHDQHMSLFRQRWAVDLFYQTWHEL</sequence>
<protein>
    <recommendedName>
        <fullName evidence="4">Ubiquitin-like protease family profile domain-containing protein</fullName>
    </recommendedName>
</protein>
<evidence type="ECO:0000256" key="2">
    <source>
        <dbReference type="ARBA" id="ARBA00022670"/>
    </source>
</evidence>
<evidence type="ECO:0000313" key="6">
    <source>
        <dbReference type="Proteomes" id="UP000583929"/>
    </source>
</evidence>
<evidence type="ECO:0000259" key="4">
    <source>
        <dbReference type="Pfam" id="PF02902"/>
    </source>
</evidence>
<proteinExistence type="inferred from homology"/>
<dbReference type="Pfam" id="PF02902">
    <property type="entry name" value="Peptidase_C48"/>
    <property type="match status" value="1"/>
</dbReference>
<name>A0A7J6H6Y4_CANSA</name>
<reference evidence="5 6" key="1">
    <citation type="journal article" date="2020" name="bioRxiv">
        <title>Sequence and annotation of 42 cannabis genomes reveals extensive copy number variation in cannabinoid synthesis and pathogen resistance genes.</title>
        <authorList>
            <person name="Mckernan K.J."/>
            <person name="Helbert Y."/>
            <person name="Kane L.T."/>
            <person name="Ebling H."/>
            <person name="Zhang L."/>
            <person name="Liu B."/>
            <person name="Eaton Z."/>
            <person name="Mclaughlin S."/>
            <person name="Kingan S."/>
            <person name="Baybayan P."/>
            <person name="Concepcion G."/>
            <person name="Jordan M."/>
            <person name="Riva A."/>
            <person name="Barbazuk W."/>
            <person name="Harkins T."/>
        </authorList>
    </citation>
    <scope>NUCLEOTIDE SEQUENCE [LARGE SCALE GENOMIC DNA]</scope>
    <source>
        <strain evidence="6">cv. Jamaican Lion 4</strain>
        <tissue evidence="5">Leaf</tissue>
    </source>
</reference>
<evidence type="ECO:0000313" key="5">
    <source>
        <dbReference type="EMBL" id="KAF4391004.1"/>
    </source>
</evidence>
<organism evidence="5 6">
    <name type="scientific">Cannabis sativa</name>
    <name type="common">Hemp</name>
    <name type="synonym">Marijuana</name>
    <dbReference type="NCBI Taxonomy" id="3483"/>
    <lineage>
        <taxon>Eukaryota</taxon>
        <taxon>Viridiplantae</taxon>
        <taxon>Streptophyta</taxon>
        <taxon>Embryophyta</taxon>
        <taxon>Tracheophyta</taxon>
        <taxon>Spermatophyta</taxon>
        <taxon>Magnoliopsida</taxon>
        <taxon>eudicotyledons</taxon>
        <taxon>Gunneridae</taxon>
        <taxon>Pentapetalae</taxon>
        <taxon>rosids</taxon>
        <taxon>fabids</taxon>
        <taxon>Rosales</taxon>
        <taxon>Cannabaceae</taxon>
        <taxon>Cannabis</taxon>
    </lineage>
</organism>
<evidence type="ECO:0000256" key="1">
    <source>
        <dbReference type="ARBA" id="ARBA00005234"/>
    </source>
</evidence>
<accession>A0A7J6H6Y4</accession>
<feature type="domain" description="Ubiquitin-like protease family profile" evidence="4">
    <location>
        <begin position="50"/>
        <end position="88"/>
    </location>
</feature>
<keyword evidence="6" id="KW-1185">Reference proteome</keyword>
<dbReference type="Proteomes" id="UP000583929">
    <property type="component" value="Unassembled WGS sequence"/>
</dbReference>
<keyword evidence="2" id="KW-0645">Protease</keyword>
<dbReference type="SUPFAM" id="SSF54001">
    <property type="entry name" value="Cysteine proteinases"/>
    <property type="match status" value="1"/>
</dbReference>
<dbReference type="GO" id="GO:0008234">
    <property type="term" value="F:cysteine-type peptidase activity"/>
    <property type="evidence" value="ECO:0007669"/>
    <property type="project" value="InterPro"/>
</dbReference>
<dbReference type="InterPro" id="IPR038765">
    <property type="entry name" value="Papain-like_cys_pep_sf"/>
</dbReference>
<evidence type="ECO:0000256" key="3">
    <source>
        <dbReference type="ARBA" id="ARBA00022801"/>
    </source>
</evidence>
<dbReference type="GO" id="GO:0006508">
    <property type="term" value="P:proteolysis"/>
    <property type="evidence" value="ECO:0007669"/>
    <property type="project" value="UniProtKB-KW"/>
</dbReference>
<dbReference type="Gene3D" id="3.40.395.10">
    <property type="entry name" value="Adenoviral Proteinase, Chain A"/>
    <property type="match status" value="1"/>
</dbReference>